<proteinExistence type="predicted"/>
<dbReference type="Proteomes" id="UP000611640">
    <property type="component" value="Chromosome"/>
</dbReference>
<dbReference type="EMBL" id="AP023355">
    <property type="protein sequence ID" value="BCJ39067.1"/>
    <property type="molecule type" value="Genomic_DNA"/>
</dbReference>
<evidence type="ECO:0000256" key="2">
    <source>
        <dbReference type="ARBA" id="ARBA00022630"/>
    </source>
</evidence>
<dbReference type="PANTHER" id="PTHR43004:SF19">
    <property type="entry name" value="BINDING MONOOXYGENASE, PUTATIVE (JCVI)-RELATED"/>
    <property type="match status" value="1"/>
</dbReference>
<dbReference type="InterPro" id="IPR002938">
    <property type="entry name" value="FAD-bd"/>
</dbReference>
<keyword evidence="5" id="KW-0503">Monooxygenase</keyword>
<keyword evidence="2" id="KW-0285">Flavoprotein</keyword>
<reference evidence="5 6" key="1">
    <citation type="submission" date="2020-08" db="EMBL/GenBank/DDBJ databases">
        <title>Whole genome shotgun sequence of Actinocatenispora thailandica NBRC 105041.</title>
        <authorList>
            <person name="Komaki H."/>
            <person name="Tamura T."/>
        </authorList>
    </citation>
    <scope>NUCLEOTIDE SEQUENCE [LARGE SCALE GENOMIC DNA]</scope>
    <source>
        <strain evidence="5 6">NBRC 105041</strain>
    </source>
</reference>
<protein>
    <submittedName>
        <fullName evidence="5">Pentachlorophenol monooxygenase</fullName>
    </submittedName>
</protein>
<dbReference type="GO" id="GO:0016709">
    <property type="term" value="F:oxidoreductase activity, acting on paired donors, with incorporation or reduction of molecular oxygen, NAD(P)H as one donor, and incorporation of one atom of oxygen"/>
    <property type="evidence" value="ECO:0007669"/>
    <property type="project" value="UniProtKB-ARBA"/>
</dbReference>
<evidence type="ECO:0000313" key="5">
    <source>
        <dbReference type="EMBL" id="BCJ39067.1"/>
    </source>
</evidence>
<accession>A0A7R7I061</accession>
<dbReference type="RefSeq" id="WP_239157300.1">
    <property type="nucleotide sequence ID" value="NZ_AP023355.1"/>
</dbReference>
<organism evidence="5 6">
    <name type="scientific">Actinocatenispora thailandica</name>
    <dbReference type="NCBI Taxonomy" id="227318"/>
    <lineage>
        <taxon>Bacteria</taxon>
        <taxon>Bacillati</taxon>
        <taxon>Actinomycetota</taxon>
        <taxon>Actinomycetes</taxon>
        <taxon>Micromonosporales</taxon>
        <taxon>Micromonosporaceae</taxon>
        <taxon>Actinocatenispora</taxon>
    </lineage>
</organism>
<evidence type="ECO:0000256" key="1">
    <source>
        <dbReference type="ARBA" id="ARBA00001974"/>
    </source>
</evidence>
<keyword evidence="6" id="KW-1185">Reference proteome</keyword>
<dbReference type="PRINTS" id="PR00420">
    <property type="entry name" value="RNGMNOXGNASE"/>
</dbReference>
<dbReference type="InterPro" id="IPR036188">
    <property type="entry name" value="FAD/NAD-bd_sf"/>
</dbReference>
<evidence type="ECO:0000313" key="6">
    <source>
        <dbReference type="Proteomes" id="UP000611640"/>
    </source>
</evidence>
<name>A0A7R7I061_9ACTN</name>
<dbReference type="Pfam" id="PF01494">
    <property type="entry name" value="FAD_binding_3"/>
    <property type="match status" value="1"/>
</dbReference>
<keyword evidence="5" id="KW-0560">Oxidoreductase</keyword>
<evidence type="ECO:0000256" key="3">
    <source>
        <dbReference type="ARBA" id="ARBA00022827"/>
    </source>
</evidence>
<dbReference type="GO" id="GO:0071949">
    <property type="term" value="F:FAD binding"/>
    <property type="evidence" value="ECO:0007669"/>
    <property type="project" value="InterPro"/>
</dbReference>
<sequence>MPDIPRSTDALIVGAGPVGLTLATVLADAGIDAVVVDQAAEATNTSRAAVVHARTLEVLREIDLADELIAQGIVVPRFTVRERDRVLLTVEFTELPTDFPFTLLVPQDVTERVLTARLRRAGGAVHRPYRLVGLDVDAGGVRGTLATGETVRARYAVGCDGMHSFVRERTGIEFTGDSYPESFVLADVRLTWAEPNDQVILYFSADGVTVVAPLPGGRHRIVATVDEAPEKPSLADVQALLDARGPQANPARVDEVGWSSRFRVHHRLAARYRAGRLLLAGDAAHVHSPAGGQGMNTGIQDAVTLGHKLTAVLRDGAAETVLDEYEAQRRPVAEEVVAFTHRMTRVATVGAAPLRGVRNTALRALDWVPAVHRTMAMSLSELASRPDPER</sequence>
<dbReference type="InterPro" id="IPR050641">
    <property type="entry name" value="RIFMO-like"/>
</dbReference>
<dbReference type="PANTHER" id="PTHR43004">
    <property type="entry name" value="TRK SYSTEM POTASSIUM UPTAKE PROTEIN"/>
    <property type="match status" value="1"/>
</dbReference>
<gene>
    <name evidence="5" type="ORF">Athai_65700</name>
</gene>
<dbReference type="KEGG" id="atl:Athai_65700"/>
<dbReference type="SUPFAM" id="SSF51905">
    <property type="entry name" value="FAD/NAD(P)-binding domain"/>
    <property type="match status" value="1"/>
</dbReference>
<dbReference type="AlphaFoldDB" id="A0A7R7I061"/>
<evidence type="ECO:0000259" key="4">
    <source>
        <dbReference type="Pfam" id="PF01494"/>
    </source>
</evidence>
<dbReference type="Gene3D" id="3.30.70.2450">
    <property type="match status" value="1"/>
</dbReference>
<feature type="domain" description="FAD-binding" evidence="4">
    <location>
        <begin position="8"/>
        <end position="340"/>
    </location>
</feature>
<comment type="cofactor">
    <cofactor evidence="1">
        <name>FAD</name>
        <dbReference type="ChEBI" id="CHEBI:57692"/>
    </cofactor>
</comment>
<dbReference type="Gene3D" id="3.50.50.60">
    <property type="entry name" value="FAD/NAD(P)-binding domain"/>
    <property type="match status" value="1"/>
</dbReference>
<keyword evidence="3" id="KW-0274">FAD</keyword>